<dbReference type="RefSeq" id="WP_078318996.1">
    <property type="nucleotide sequence ID" value="NZ_FXTS01000002.1"/>
</dbReference>
<keyword evidence="1" id="KW-1133">Transmembrane helix</keyword>
<keyword evidence="1" id="KW-0812">Transmembrane</keyword>
<dbReference type="GO" id="GO:0008233">
    <property type="term" value="F:peptidase activity"/>
    <property type="evidence" value="ECO:0007669"/>
    <property type="project" value="UniProtKB-KW"/>
</dbReference>
<keyword evidence="1" id="KW-0472">Membrane</keyword>
<dbReference type="GO" id="GO:0006508">
    <property type="term" value="P:proteolysis"/>
    <property type="evidence" value="ECO:0007669"/>
    <property type="project" value="UniProtKB-KW"/>
</dbReference>
<organism evidence="2 3">
    <name type="scientific">Oceanospirillum linum</name>
    <dbReference type="NCBI Taxonomy" id="966"/>
    <lineage>
        <taxon>Bacteria</taxon>
        <taxon>Pseudomonadati</taxon>
        <taxon>Pseudomonadota</taxon>
        <taxon>Gammaproteobacteria</taxon>
        <taxon>Oceanospirillales</taxon>
        <taxon>Oceanospirillaceae</taxon>
        <taxon>Oceanospirillum</taxon>
    </lineage>
</organism>
<dbReference type="STRING" id="966.BTA35_0206450"/>
<feature type="transmembrane region" description="Helical" evidence="1">
    <location>
        <begin position="59"/>
        <end position="76"/>
    </location>
</feature>
<dbReference type="Proteomes" id="UP000190064">
    <property type="component" value="Unassembled WGS sequence"/>
</dbReference>
<sequence length="152" mass="16481">MEFLLQNLAESLMVLGVLALIIEVAILGFSTFVLFFFGLSLLITGGLMTAGILPDNGSTAFWSNAALTALLSLALWKPLKIAQSKTDGKQVKTDFADHSFVLESDVDIKGETLYQYSGISWKLKSLQPLAKGSHVYISKVEVGVLWVDVVAD</sequence>
<dbReference type="EMBL" id="MTSD02000002">
    <property type="protein sequence ID" value="OOV87658.1"/>
    <property type="molecule type" value="Genomic_DNA"/>
</dbReference>
<accession>A0A1T1HCR1</accession>
<dbReference type="AlphaFoldDB" id="A0A1T1HCR1"/>
<keyword evidence="2" id="KW-0378">Hydrolase</keyword>
<name>A0A1T1HCR1_OCELI</name>
<evidence type="ECO:0000313" key="3">
    <source>
        <dbReference type="Proteomes" id="UP000190064"/>
    </source>
</evidence>
<evidence type="ECO:0000313" key="2">
    <source>
        <dbReference type="EMBL" id="OOV87658.1"/>
    </source>
</evidence>
<proteinExistence type="predicted"/>
<feature type="transmembrane region" description="Helical" evidence="1">
    <location>
        <begin position="12"/>
        <end position="39"/>
    </location>
</feature>
<protein>
    <submittedName>
        <fullName evidence="2">Activity regulator of membrane protease YbbK</fullName>
    </submittedName>
</protein>
<keyword evidence="2" id="KW-0645">Protease</keyword>
<gene>
    <name evidence="2" type="ORF">BTA35_0206450</name>
</gene>
<evidence type="ECO:0000256" key="1">
    <source>
        <dbReference type="SAM" id="Phobius"/>
    </source>
</evidence>
<reference evidence="2" key="1">
    <citation type="submission" date="2017-02" db="EMBL/GenBank/DDBJ databases">
        <title>Draft Genome Sequence of the Salt Water Bacterium Oceanospirillum linum ATCC 11336.</title>
        <authorList>
            <person name="Trachtenberg A.M."/>
            <person name="Carney J.G."/>
            <person name="Linnane J.D."/>
            <person name="Rheaume B.A."/>
            <person name="Pitts N.L."/>
            <person name="Mykles D.L."/>
            <person name="Maclea K.S."/>
        </authorList>
    </citation>
    <scope>NUCLEOTIDE SEQUENCE [LARGE SCALE GENOMIC DNA]</scope>
    <source>
        <strain evidence="2">ATCC 11336</strain>
    </source>
</reference>
<keyword evidence="3" id="KW-1185">Reference proteome</keyword>
<comment type="caution">
    <text evidence="2">The sequence shown here is derived from an EMBL/GenBank/DDBJ whole genome shotgun (WGS) entry which is preliminary data.</text>
</comment>